<dbReference type="InterPro" id="IPR036249">
    <property type="entry name" value="Thioredoxin-like_sf"/>
</dbReference>
<keyword evidence="7" id="KW-0732">Signal</keyword>
<dbReference type="STRING" id="8153.ENSHBUP00000021415"/>
<reference evidence="8" key="2">
    <citation type="submission" date="2025-09" db="UniProtKB">
        <authorList>
            <consortium name="Ensembl"/>
        </authorList>
    </citation>
    <scope>IDENTIFICATION</scope>
</reference>
<dbReference type="GO" id="GO:0033018">
    <property type="term" value="C:sarcoplasmic reticulum lumen"/>
    <property type="evidence" value="ECO:0007669"/>
    <property type="project" value="UniProtKB-SubCell"/>
</dbReference>
<keyword evidence="5" id="KW-0514">Muscle protein</keyword>
<dbReference type="GO" id="GO:0030018">
    <property type="term" value="C:Z disc"/>
    <property type="evidence" value="ECO:0007669"/>
    <property type="project" value="Ensembl"/>
</dbReference>
<evidence type="ECO:0000256" key="1">
    <source>
        <dbReference type="ARBA" id="ARBA00004564"/>
    </source>
</evidence>
<dbReference type="AlphaFoldDB" id="A0A3Q2W9F9"/>
<sequence length="280" mass="32622">MKWTWVLVVVLLSFGSISLGKESLDFPEYDGKDRVHDLNAKNYKSVMKKYDIMVVYYHDHPGSSRAAQRQFDIEELALELAAQVLDEFEDEDIGVGLIDAKHDKAVAKKLVKLLIFVFTDDEVIEYDGELAADTLVEFIYDVLEDPVEIIDNSKELKGFKNIEEDIKLVGYFKSHKSEHFEAYADAAEEFHPHILFYATFSPKVAKALDLKLNEVDFYEPFMDEPVVVPGKPYSEKELVKFIEDHDRPTLRKLQPHNMYEIWVRNYKLELYFLDITLIRL</sequence>
<protein>
    <recommendedName>
        <fullName evidence="6">Calsequestrin</fullName>
    </recommendedName>
</protein>
<comment type="function">
    <text evidence="6">Calsequestrin is a high-capacity, moderate affinity, calcium-binding protein and thus acts as an internal calcium store in muscle.</text>
</comment>
<evidence type="ECO:0000313" key="9">
    <source>
        <dbReference type="Proteomes" id="UP000264840"/>
    </source>
</evidence>
<keyword evidence="3 6" id="KW-0106">Calcium</keyword>
<evidence type="ECO:0000256" key="2">
    <source>
        <dbReference type="ARBA" id="ARBA00010987"/>
    </source>
</evidence>
<dbReference type="OMA" id="WQLTEEM"/>
<dbReference type="GO" id="GO:0005509">
    <property type="term" value="F:calcium ion binding"/>
    <property type="evidence" value="ECO:0007669"/>
    <property type="project" value="Ensembl"/>
</dbReference>
<keyword evidence="4" id="KW-0703">Sarcoplasmic reticulum</keyword>
<dbReference type="SUPFAM" id="SSF52833">
    <property type="entry name" value="Thioredoxin-like"/>
    <property type="match status" value="2"/>
</dbReference>
<dbReference type="Pfam" id="PF01216">
    <property type="entry name" value="Calsequestrin"/>
    <property type="match status" value="1"/>
</dbReference>
<accession>A0A3Q2W9F9</accession>
<dbReference type="Ensembl" id="ENSHBUT00000036379.1">
    <property type="protein sequence ID" value="ENSHBUP00000021415.1"/>
    <property type="gene ID" value="ENSHBUG00000023764.1"/>
</dbReference>
<feature type="chain" id="PRO_5018539782" description="Calsequestrin" evidence="7">
    <location>
        <begin position="21"/>
        <end position="280"/>
    </location>
</feature>
<dbReference type="FunFam" id="3.40.30.10:FF:000033">
    <property type="entry name" value="Calsequestrin"/>
    <property type="match status" value="1"/>
</dbReference>
<organism evidence="8 9">
    <name type="scientific">Haplochromis burtoni</name>
    <name type="common">Burton's mouthbrooder</name>
    <name type="synonym">Chromis burtoni</name>
    <dbReference type="NCBI Taxonomy" id="8153"/>
    <lineage>
        <taxon>Eukaryota</taxon>
        <taxon>Metazoa</taxon>
        <taxon>Chordata</taxon>
        <taxon>Craniata</taxon>
        <taxon>Vertebrata</taxon>
        <taxon>Euteleostomi</taxon>
        <taxon>Actinopterygii</taxon>
        <taxon>Neopterygii</taxon>
        <taxon>Teleostei</taxon>
        <taxon>Neoteleostei</taxon>
        <taxon>Acanthomorphata</taxon>
        <taxon>Ovalentaria</taxon>
        <taxon>Cichlomorphae</taxon>
        <taxon>Cichliformes</taxon>
        <taxon>Cichlidae</taxon>
        <taxon>African cichlids</taxon>
        <taxon>Pseudocrenilabrinae</taxon>
        <taxon>Haplochromini</taxon>
        <taxon>Haplochromis</taxon>
    </lineage>
</organism>
<comment type="similarity">
    <text evidence="2 6">Belongs to the calsequestrin family.</text>
</comment>
<dbReference type="GO" id="GO:0014809">
    <property type="term" value="P:regulation of skeletal muscle contraction by regulation of release of sequestered calcium ion"/>
    <property type="evidence" value="ECO:0007669"/>
    <property type="project" value="TreeGrafter"/>
</dbReference>
<evidence type="ECO:0000256" key="5">
    <source>
        <dbReference type="ARBA" id="ARBA00023179"/>
    </source>
</evidence>
<evidence type="ECO:0000256" key="6">
    <source>
        <dbReference type="RuleBase" id="RU000648"/>
    </source>
</evidence>
<proteinExistence type="inferred from homology"/>
<evidence type="ECO:0000256" key="3">
    <source>
        <dbReference type="ARBA" id="ARBA00022837"/>
    </source>
</evidence>
<dbReference type="FunFam" id="3.40.30.10:FF:000031">
    <property type="entry name" value="Calsequestrin"/>
    <property type="match status" value="1"/>
</dbReference>
<dbReference type="Proteomes" id="UP000264840">
    <property type="component" value="Unplaced"/>
</dbReference>
<name>A0A3Q2W9F9_HAPBU</name>
<keyword evidence="9" id="KW-1185">Reference proteome</keyword>
<dbReference type="Gene3D" id="3.40.30.10">
    <property type="entry name" value="Glutaredoxin"/>
    <property type="match status" value="2"/>
</dbReference>
<dbReference type="PRINTS" id="PR00312">
    <property type="entry name" value="CALSEQUESTRN"/>
</dbReference>
<dbReference type="InterPro" id="IPR041858">
    <property type="entry name" value="Calsequestrin_middle_dom"/>
</dbReference>
<dbReference type="CDD" id="cd03066">
    <property type="entry name" value="PDI_b_Calsequestrin_middle"/>
    <property type="match status" value="1"/>
</dbReference>
<evidence type="ECO:0000313" key="8">
    <source>
        <dbReference type="Ensembl" id="ENSHBUP00000021415.1"/>
    </source>
</evidence>
<dbReference type="PANTHER" id="PTHR10033:SF14">
    <property type="entry name" value="CALSEQUESTRIN-1"/>
    <property type="match status" value="1"/>
</dbReference>
<comment type="subcellular location">
    <subcellularLocation>
        <location evidence="1">Sarcoplasmic reticulum lumen</location>
    </subcellularLocation>
</comment>
<feature type="signal peptide" evidence="7">
    <location>
        <begin position="1"/>
        <end position="20"/>
    </location>
</feature>
<dbReference type="PANTHER" id="PTHR10033">
    <property type="entry name" value="CALSEQUESTRIN"/>
    <property type="match status" value="1"/>
</dbReference>
<evidence type="ECO:0000256" key="7">
    <source>
        <dbReference type="SAM" id="SignalP"/>
    </source>
</evidence>
<dbReference type="InterPro" id="IPR001393">
    <property type="entry name" value="Calsequestrin"/>
</dbReference>
<dbReference type="GeneTree" id="ENSGT00390000019377"/>
<reference evidence="8" key="1">
    <citation type="submission" date="2025-08" db="UniProtKB">
        <authorList>
            <consortium name="Ensembl"/>
        </authorList>
    </citation>
    <scope>IDENTIFICATION</scope>
</reference>
<evidence type="ECO:0000256" key="4">
    <source>
        <dbReference type="ARBA" id="ARBA00022951"/>
    </source>
</evidence>